<dbReference type="EMBL" id="CP106679">
    <property type="protein sequence ID" value="UXP32220.1"/>
    <property type="molecule type" value="Genomic_DNA"/>
</dbReference>
<dbReference type="InterPro" id="IPR023319">
    <property type="entry name" value="Tex-like_HTH_dom_sf"/>
</dbReference>
<protein>
    <submittedName>
        <fullName evidence="3">RNA-binding transcriptional accessory protein</fullName>
    </submittedName>
</protein>
<evidence type="ECO:0000313" key="4">
    <source>
        <dbReference type="Proteomes" id="UP001065174"/>
    </source>
</evidence>
<keyword evidence="4" id="KW-1185">Reference proteome</keyword>
<dbReference type="InterPro" id="IPR012340">
    <property type="entry name" value="NA-bd_OB-fold"/>
</dbReference>
<dbReference type="SUPFAM" id="SSF47781">
    <property type="entry name" value="RuvA domain 2-like"/>
    <property type="match status" value="2"/>
</dbReference>
<dbReference type="Pfam" id="PF22706">
    <property type="entry name" value="Tex_central_region"/>
    <property type="match status" value="1"/>
</dbReference>
<dbReference type="InterPro" id="IPR018974">
    <property type="entry name" value="Tex-like_N"/>
</dbReference>
<dbReference type="SUPFAM" id="SSF158832">
    <property type="entry name" value="Tex N-terminal region-like"/>
    <property type="match status" value="1"/>
</dbReference>
<dbReference type="RefSeq" id="WP_262309656.1">
    <property type="nucleotide sequence ID" value="NZ_CP106679.1"/>
</dbReference>
<dbReference type="Gene3D" id="1.10.3500.10">
    <property type="entry name" value="Tex N-terminal region-like"/>
    <property type="match status" value="1"/>
</dbReference>
<dbReference type="InterPro" id="IPR010994">
    <property type="entry name" value="RuvA_2-like"/>
</dbReference>
<dbReference type="InterPro" id="IPR037027">
    <property type="entry name" value="YqgF/RNaseH-like_dom_sf"/>
</dbReference>
<dbReference type="InterPro" id="IPR041692">
    <property type="entry name" value="HHH_9"/>
</dbReference>
<dbReference type="Gene3D" id="1.10.150.310">
    <property type="entry name" value="Tex RuvX-like domain-like"/>
    <property type="match status" value="1"/>
</dbReference>
<dbReference type="PROSITE" id="PS50126">
    <property type="entry name" value="S1"/>
    <property type="match status" value="1"/>
</dbReference>
<dbReference type="Gene3D" id="1.10.10.650">
    <property type="entry name" value="RuvA domain 2-like"/>
    <property type="match status" value="1"/>
</dbReference>
<dbReference type="InterPro" id="IPR012337">
    <property type="entry name" value="RNaseH-like_sf"/>
</dbReference>
<evidence type="ECO:0000313" key="3">
    <source>
        <dbReference type="EMBL" id="UXP32220.1"/>
    </source>
</evidence>
<accession>A0ABY6CVD6</accession>
<dbReference type="Pfam" id="PF17674">
    <property type="entry name" value="HHH_9"/>
    <property type="match status" value="1"/>
</dbReference>
<evidence type="ECO:0000259" key="2">
    <source>
        <dbReference type="PROSITE" id="PS50126"/>
    </source>
</evidence>
<reference evidence="3" key="1">
    <citation type="submission" date="2022-09" db="EMBL/GenBank/DDBJ databases">
        <title>Comparative genomics and taxonomic characterization of three novel marine species of genus Reichenbachiella exhibiting antioxidant and polysaccharide degradation activities.</title>
        <authorList>
            <person name="Muhammad N."/>
            <person name="Lee Y.-J."/>
            <person name="Ko J."/>
            <person name="Kim S.-G."/>
        </authorList>
    </citation>
    <scope>NUCLEOTIDE SEQUENCE</scope>
    <source>
        <strain evidence="3">BKB1-1</strain>
    </source>
</reference>
<dbReference type="PANTHER" id="PTHR10724:SF10">
    <property type="entry name" value="S1 RNA-BINDING DOMAIN-CONTAINING PROTEIN 1"/>
    <property type="match status" value="1"/>
</dbReference>
<dbReference type="SUPFAM" id="SSF50249">
    <property type="entry name" value="Nucleic acid-binding proteins"/>
    <property type="match status" value="1"/>
</dbReference>
<organism evidence="3 4">
    <name type="scientific">Reichenbachiella agarivorans</name>
    <dbReference type="NCBI Taxonomy" id="2979464"/>
    <lineage>
        <taxon>Bacteria</taxon>
        <taxon>Pseudomonadati</taxon>
        <taxon>Bacteroidota</taxon>
        <taxon>Cytophagia</taxon>
        <taxon>Cytophagales</taxon>
        <taxon>Reichenbachiellaceae</taxon>
        <taxon>Reichenbachiella</taxon>
    </lineage>
</organism>
<dbReference type="Proteomes" id="UP001065174">
    <property type="component" value="Chromosome"/>
</dbReference>
<dbReference type="InterPro" id="IPR032639">
    <property type="entry name" value="Tex_YqgF"/>
</dbReference>
<dbReference type="Gene3D" id="3.30.420.140">
    <property type="entry name" value="YqgF/RNase H-like domain"/>
    <property type="match status" value="1"/>
</dbReference>
<gene>
    <name evidence="3" type="ORF">N6H18_17920</name>
</gene>
<evidence type="ECO:0000256" key="1">
    <source>
        <dbReference type="SAM" id="MobiDB-lite"/>
    </source>
</evidence>
<dbReference type="SMART" id="SM00316">
    <property type="entry name" value="S1"/>
    <property type="match status" value="1"/>
</dbReference>
<dbReference type="InterPro" id="IPR023323">
    <property type="entry name" value="Tex-like_dom_sf"/>
</dbReference>
<name>A0ABY6CVD6_9BACT</name>
<feature type="domain" description="S1 motif" evidence="2">
    <location>
        <begin position="639"/>
        <end position="708"/>
    </location>
</feature>
<dbReference type="Pfam" id="PF00575">
    <property type="entry name" value="S1"/>
    <property type="match status" value="1"/>
</dbReference>
<dbReference type="Gene3D" id="2.40.50.140">
    <property type="entry name" value="Nucleic acid-binding proteins"/>
    <property type="match status" value="1"/>
</dbReference>
<feature type="compositionally biased region" description="Basic and acidic residues" evidence="1">
    <location>
        <begin position="719"/>
        <end position="729"/>
    </location>
</feature>
<dbReference type="InterPro" id="IPR055179">
    <property type="entry name" value="Tex-like_central_region"/>
</dbReference>
<dbReference type="PANTHER" id="PTHR10724">
    <property type="entry name" value="30S RIBOSOMAL PROTEIN S1"/>
    <property type="match status" value="1"/>
</dbReference>
<dbReference type="SMART" id="SM00732">
    <property type="entry name" value="YqgFc"/>
    <property type="match status" value="1"/>
</dbReference>
<sequence length="747" mass="82846">MSQQHIAIIASELNLANSKVAAVITLLDEGGTVPFISRYRKEMTGSMDEVQIGDVKDRIQQLRDLDKRREAILKSIEEQGKLTPELKKKIEAAATMAVLEDIYLPYKPKRKTKASIAKEKGLEPLAELIFKQGMDDPELAAEKYISEEKDVADVAQALQGARDIIAEWINENSEVRASLRKLFMEQGVVKSTVMKGKEEEGQKYKDYFEWDEPLKKIPSHRLLAMRRGEKEMILSLDICPEESLAIKSIENKVLNSQNACGQQVEIALKDAYKRLLKPSMETEARVESKKIADQEAIDVFSDNLRQLLLAPALGQKNVMAVDPGFRTGCKVVCLDSQGKLLEFEAIYPNQPQNKTRESGAVLKMLVERHNIEAIAIGNGTASRETEAFVRSLGLDSKIIIAMVNESGASIYSASEVARDEFPDQDVTVRGSVSIGRRMMDPLAELVKIDAKSIGVGQYQHDVDQTALKGSLDEVVGSCVNRVGVELNTASKQLLTYVSGLGPQLAENIIKHREANGPFQSREELKKVARMGDKAFEQAAGFLRIRNGQNVLDRSAVHPERYRLVEQMAKDLSSSVENLVSDPALRSKINPKAYITEEVGLPTLEDILSELDKPGRDPREKYEVFSFQEGVNEISDLKIGMKLPGIVTNITKFGAFVDIGVHQDGLVHVSHLSDNFVSDPSQVVKIQQQVQVTVTEINAAQKRISLSLKSDPFGKAPANRNEKKQAKQNEPEGDLQSKLAMLKGKFNG</sequence>
<dbReference type="Pfam" id="PF16921">
    <property type="entry name" value="Tex_YqgF"/>
    <property type="match status" value="1"/>
</dbReference>
<feature type="region of interest" description="Disordered" evidence="1">
    <location>
        <begin position="709"/>
        <end position="747"/>
    </location>
</feature>
<proteinExistence type="predicted"/>
<dbReference type="InterPro" id="IPR006641">
    <property type="entry name" value="YqgF/RNaseH-like_dom"/>
</dbReference>
<dbReference type="SUPFAM" id="SSF53098">
    <property type="entry name" value="Ribonuclease H-like"/>
    <property type="match status" value="1"/>
</dbReference>
<dbReference type="Pfam" id="PF09371">
    <property type="entry name" value="Tex_N"/>
    <property type="match status" value="1"/>
</dbReference>
<dbReference type="Pfam" id="PF12836">
    <property type="entry name" value="HHH_3"/>
    <property type="match status" value="1"/>
</dbReference>
<dbReference type="InterPro" id="IPR003029">
    <property type="entry name" value="S1_domain"/>
</dbReference>
<dbReference type="InterPro" id="IPR050437">
    <property type="entry name" value="Ribos_protein_bS1-like"/>
</dbReference>